<reference evidence="2 3" key="1">
    <citation type="journal article" date="2014" name="Genome Biol.">
        <title>Transcriptome and methylome profiling reveals relics of genome dominance in the mesopolyploid Brassica oleracea.</title>
        <authorList>
            <person name="Parkin I.A."/>
            <person name="Koh C."/>
            <person name="Tang H."/>
            <person name="Robinson S.J."/>
            <person name="Kagale S."/>
            <person name="Clarke W.E."/>
            <person name="Town C.D."/>
            <person name="Nixon J."/>
            <person name="Krishnakumar V."/>
            <person name="Bidwell S.L."/>
            <person name="Denoeud F."/>
            <person name="Belcram H."/>
            <person name="Links M.G."/>
            <person name="Just J."/>
            <person name="Clarke C."/>
            <person name="Bender T."/>
            <person name="Huebert T."/>
            <person name="Mason A.S."/>
            <person name="Pires J.C."/>
            <person name="Barker G."/>
            <person name="Moore J."/>
            <person name="Walley P.G."/>
            <person name="Manoli S."/>
            <person name="Batley J."/>
            <person name="Edwards D."/>
            <person name="Nelson M.N."/>
            <person name="Wang X."/>
            <person name="Paterson A.H."/>
            <person name="King G."/>
            <person name="Bancroft I."/>
            <person name="Chalhoub B."/>
            <person name="Sharpe A.G."/>
        </authorList>
    </citation>
    <scope>NUCLEOTIDE SEQUENCE</scope>
    <source>
        <strain evidence="2 3">cv. TO1000</strain>
    </source>
</reference>
<reference evidence="2" key="2">
    <citation type="submission" date="2015-03" db="UniProtKB">
        <authorList>
            <consortium name="EnsemblPlants"/>
        </authorList>
    </citation>
    <scope>IDENTIFICATION</scope>
</reference>
<evidence type="ECO:0000256" key="1">
    <source>
        <dbReference type="SAM" id="MobiDB-lite"/>
    </source>
</evidence>
<evidence type="ECO:0000313" key="3">
    <source>
        <dbReference type="Proteomes" id="UP000032141"/>
    </source>
</evidence>
<dbReference type="HOGENOM" id="CLU_2815968_0_0_1"/>
<accession>A0A0D3DEN6</accession>
<dbReference type="Proteomes" id="UP000032141">
    <property type="component" value="Chromosome C7"/>
</dbReference>
<dbReference type="Gramene" id="Bo7g105340.1">
    <property type="protein sequence ID" value="Bo7g105340.1"/>
    <property type="gene ID" value="Bo7g105340"/>
</dbReference>
<organism evidence="2 3">
    <name type="scientific">Brassica oleracea var. oleracea</name>
    <dbReference type="NCBI Taxonomy" id="109376"/>
    <lineage>
        <taxon>Eukaryota</taxon>
        <taxon>Viridiplantae</taxon>
        <taxon>Streptophyta</taxon>
        <taxon>Embryophyta</taxon>
        <taxon>Tracheophyta</taxon>
        <taxon>Spermatophyta</taxon>
        <taxon>Magnoliopsida</taxon>
        <taxon>eudicotyledons</taxon>
        <taxon>Gunneridae</taxon>
        <taxon>Pentapetalae</taxon>
        <taxon>rosids</taxon>
        <taxon>malvids</taxon>
        <taxon>Brassicales</taxon>
        <taxon>Brassicaceae</taxon>
        <taxon>Brassiceae</taxon>
        <taxon>Brassica</taxon>
    </lineage>
</organism>
<keyword evidence="3" id="KW-1185">Reference proteome</keyword>
<feature type="region of interest" description="Disordered" evidence="1">
    <location>
        <begin position="1"/>
        <end position="67"/>
    </location>
</feature>
<protein>
    <submittedName>
        <fullName evidence="2">Uncharacterized protein</fullName>
    </submittedName>
</protein>
<proteinExistence type="predicted"/>
<sequence length="67" mass="7568">MAEEEDKRKVVDEFARVHLSESPKAPSSKEEEVHEPKLSDSPEPKESEHHEPQQQQQSSQPVGPAQP</sequence>
<dbReference type="AlphaFoldDB" id="A0A0D3DEN6"/>
<name>A0A0D3DEN6_BRAOL</name>
<evidence type="ECO:0000313" key="2">
    <source>
        <dbReference type="EnsemblPlants" id="Bo7g105340.1"/>
    </source>
</evidence>
<dbReference type="EnsemblPlants" id="Bo7g105340.1">
    <property type="protein sequence ID" value="Bo7g105340.1"/>
    <property type="gene ID" value="Bo7g105340"/>
</dbReference>
<feature type="compositionally biased region" description="Basic and acidic residues" evidence="1">
    <location>
        <begin position="1"/>
        <end position="52"/>
    </location>
</feature>